<accession>A0A1I2VYY3</accession>
<feature type="region of interest" description="Disordered" evidence="1">
    <location>
        <begin position="94"/>
        <end position="143"/>
    </location>
</feature>
<reference evidence="3 4" key="1">
    <citation type="submission" date="2016-10" db="EMBL/GenBank/DDBJ databases">
        <authorList>
            <person name="de Groot N.N."/>
        </authorList>
    </citation>
    <scope>NUCLEOTIDE SEQUENCE [LARGE SCALE GENOMIC DNA]</scope>
    <source>
        <strain evidence="3 4">OK461</strain>
    </source>
</reference>
<dbReference type="RefSeq" id="WP_369679700.1">
    <property type="nucleotide sequence ID" value="NZ_FONR01000034.1"/>
</dbReference>
<sequence>MLLVLGLLLLAATAAFTGLAISDNLGGGPHYTVSVLGNDIATMSTLAIFCAGLALALIFSLSLWMVWMATGGAMRRRTRRIRMRDERDALAARLSERDAAAGPQASATTGQAGSVAPTLPASEPAGPSASQRHRGRRIHLFGH</sequence>
<organism evidence="3 4">
    <name type="scientific">Streptomyces mirabilis</name>
    <dbReference type="NCBI Taxonomy" id="68239"/>
    <lineage>
        <taxon>Bacteria</taxon>
        <taxon>Bacillati</taxon>
        <taxon>Actinomycetota</taxon>
        <taxon>Actinomycetes</taxon>
        <taxon>Kitasatosporales</taxon>
        <taxon>Streptomycetaceae</taxon>
        <taxon>Streptomyces</taxon>
    </lineage>
</organism>
<dbReference type="AlphaFoldDB" id="A0A1I2VYY3"/>
<gene>
    <name evidence="3" type="ORF">SAMN02787118_13441</name>
</gene>
<feature type="transmembrane region" description="Helical" evidence="2">
    <location>
        <begin position="46"/>
        <end position="74"/>
    </location>
</feature>
<evidence type="ECO:0008006" key="5">
    <source>
        <dbReference type="Google" id="ProtNLM"/>
    </source>
</evidence>
<feature type="compositionally biased region" description="Basic residues" evidence="1">
    <location>
        <begin position="131"/>
        <end position="143"/>
    </location>
</feature>
<keyword evidence="2" id="KW-0812">Transmembrane</keyword>
<evidence type="ECO:0000256" key="2">
    <source>
        <dbReference type="SAM" id="Phobius"/>
    </source>
</evidence>
<evidence type="ECO:0000256" key="1">
    <source>
        <dbReference type="SAM" id="MobiDB-lite"/>
    </source>
</evidence>
<keyword evidence="2" id="KW-0472">Membrane</keyword>
<evidence type="ECO:0000313" key="3">
    <source>
        <dbReference type="EMBL" id="SFG94415.1"/>
    </source>
</evidence>
<evidence type="ECO:0000313" key="4">
    <source>
        <dbReference type="Proteomes" id="UP000181942"/>
    </source>
</evidence>
<dbReference type="Proteomes" id="UP000181942">
    <property type="component" value="Unassembled WGS sequence"/>
</dbReference>
<keyword evidence="2" id="KW-1133">Transmembrane helix</keyword>
<proteinExistence type="predicted"/>
<name>A0A1I2VYY3_9ACTN</name>
<dbReference type="EMBL" id="FONR01000034">
    <property type="protein sequence ID" value="SFG94415.1"/>
    <property type="molecule type" value="Genomic_DNA"/>
</dbReference>
<protein>
    <recommendedName>
        <fullName evidence="5">Lipopolysaccharide assembly protein A domain-containing protein</fullName>
    </recommendedName>
</protein>